<gene>
    <name evidence="1" type="ordered locus">PEPE_0529</name>
</gene>
<reference evidence="1 2" key="1">
    <citation type="journal article" date="2006" name="Proc. Natl. Acad. Sci. U.S.A.">
        <title>Comparative genomics of the lactic acid bacteria.</title>
        <authorList>
            <person name="Makarova K."/>
            <person name="Slesarev A."/>
            <person name="Wolf Y."/>
            <person name="Sorokin A."/>
            <person name="Mirkin B."/>
            <person name="Koonin E."/>
            <person name="Pavlov A."/>
            <person name="Pavlova N."/>
            <person name="Karamychev V."/>
            <person name="Polouchine N."/>
            <person name="Shakhova V."/>
            <person name="Grigoriev I."/>
            <person name="Lou Y."/>
            <person name="Rohksar D."/>
            <person name="Lucas S."/>
            <person name="Huang K."/>
            <person name="Goodstein D.M."/>
            <person name="Hawkins T."/>
            <person name="Plengvidhya V."/>
            <person name="Welker D."/>
            <person name="Hughes J."/>
            <person name="Goh Y."/>
            <person name="Benson A."/>
            <person name="Baldwin K."/>
            <person name="Lee J.H."/>
            <person name="Diaz-Muniz I."/>
            <person name="Dosti B."/>
            <person name="Smeianov V."/>
            <person name="Wechter W."/>
            <person name="Barabote R."/>
            <person name="Lorca G."/>
            <person name="Altermann E."/>
            <person name="Barrangou R."/>
            <person name="Ganesan B."/>
            <person name="Xie Y."/>
            <person name="Rawsthorne H."/>
            <person name="Tamir D."/>
            <person name="Parker C."/>
            <person name="Breidt F."/>
            <person name="Broadbent J."/>
            <person name="Hutkins R."/>
            <person name="O'Sullivan D."/>
            <person name="Steele J."/>
            <person name="Unlu G."/>
            <person name="Saier M."/>
            <person name="Klaenhammer T."/>
            <person name="Richardson P."/>
            <person name="Kozyavkin S."/>
            <person name="Weimer B."/>
            <person name="Mills D."/>
        </authorList>
    </citation>
    <scope>NUCLEOTIDE SEQUENCE [LARGE SCALE GENOMIC DNA]</scope>
    <source>
        <strain evidence="2">ATCC 25745 / CCUG 21536 / LMG 10740 / 183-1w</strain>
    </source>
</reference>
<sequence>MKNRDDILYKLEMLRSLNISMGDYSTWTDEYNFKNYQDRIDGLCLVSNDIIDEIRKMVE</sequence>
<dbReference type="Proteomes" id="UP000000773">
    <property type="component" value="Chromosome"/>
</dbReference>
<dbReference type="HOGENOM" id="CLU_2956486_0_0_9"/>
<dbReference type="EMBL" id="CP000422">
    <property type="protein sequence ID" value="ABJ67619.1"/>
    <property type="molecule type" value="Genomic_DNA"/>
</dbReference>
<proteinExistence type="predicted"/>
<name>Q03GQ3_PEDPA</name>
<dbReference type="GeneID" id="51432646"/>
<dbReference type="AlphaFoldDB" id="Q03GQ3"/>
<organism evidence="1 2">
    <name type="scientific">Pediococcus pentosaceus (strain ATCC 25745 / CCUG 21536 / LMG 10740 / 183-1w)</name>
    <dbReference type="NCBI Taxonomy" id="278197"/>
    <lineage>
        <taxon>Bacteria</taxon>
        <taxon>Bacillati</taxon>
        <taxon>Bacillota</taxon>
        <taxon>Bacilli</taxon>
        <taxon>Lactobacillales</taxon>
        <taxon>Lactobacillaceae</taxon>
        <taxon>Pediococcus</taxon>
    </lineage>
</organism>
<evidence type="ECO:0000313" key="1">
    <source>
        <dbReference type="EMBL" id="ABJ67619.1"/>
    </source>
</evidence>
<accession>Q03GQ3</accession>
<evidence type="ECO:0000313" key="2">
    <source>
        <dbReference type="Proteomes" id="UP000000773"/>
    </source>
</evidence>
<dbReference type="KEGG" id="ppe:PEPE_0529"/>
<protein>
    <submittedName>
        <fullName evidence="1">Uncharacterized protein</fullName>
    </submittedName>
</protein>
<dbReference type="RefSeq" id="WP_011673120.1">
    <property type="nucleotide sequence ID" value="NC_008525.1"/>
</dbReference>